<dbReference type="SUPFAM" id="SSF161098">
    <property type="entry name" value="MetI-like"/>
    <property type="match status" value="1"/>
</dbReference>
<proteinExistence type="inferred from homology"/>
<feature type="transmembrane region" description="Helical" evidence="7">
    <location>
        <begin position="542"/>
        <end position="570"/>
    </location>
</feature>
<dbReference type="CDD" id="cd06261">
    <property type="entry name" value="TM_PBP2"/>
    <property type="match status" value="1"/>
</dbReference>
<comment type="subcellular location">
    <subcellularLocation>
        <location evidence="1 7">Cell membrane</location>
        <topology evidence="1 7">Multi-pass membrane protein</topology>
    </subcellularLocation>
</comment>
<keyword evidence="3" id="KW-1003">Cell membrane</keyword>
<accession>A0A1M6XKS6</accession>
<dbReference type="Pfam" id="PF00528">
    <property type="entry name" value="BPD_transp_1"/>
    <property type="match status" value="1"/>
</dbReference>
<comment type="similarity">
    <text evidence="7">Belongs to the binding-protein-dependent transport system permease family.</text>
</comment>
<evidence type="ECO:0000256" key="5">
    <source>
        <dbReference type="ARBA" id="ARBA00022989"/>
    </source>
</evidence>
<evidence type="ECO:0000256" key="3">
    <source>
        <dbReference type="ARBA" id="ARBA00022475"/>
    </source>
</evidence>
<keyword evidence="5 7" id="KW-1133">Transmembrane helix</keyword>
<dbReference type="EMBL" id="FRAW01000032">
    <property type="protein sequence ID" value="SHL06574.1"/>
    <property type="molecule type" value="Genomic_DNA"/>
</dbReference>
<evidence type="ECO:0000256" key="4">
    <source>
        <dbReference type="ARBA" id="ARBA00022692"/>
    </source>
</evidence>
<organism evidence="9 10">
    <name type="scientific">Fibrobacter intestinalis</name>
    <dbReference type="NCBI Taxonomy" id="28122"/>
    <lineage>
        <taxon>Bacteria</taxon>
        <taxon>Pseudomonadati</taxon>
        <taxon>Fibrobacterota</taxon>
        <taxon>Fibrobacteria</taxon>
        <taxon>Fibrobacterales</taxon>
        <taxon>Fibrobacteraceae</taxon>
        <taxon>Fibrobacter</taxon>
    </lineage>
</organism>
<dbReference type="SUPFAM" id="SSF50998">
    <property type="entry name" value="Quinoprotein alcohol dehydrogenase-like"/>
    <property type="match status" value="1"/>
</dbReference>
<keyword evidence="2 7" id="KW-0813">Transport</keyword>
<dbReference type="PANTHER" id="PTHR32243:SF18">
    <property type="entry name" value="INNER MEMBRANE ABC TRANSPORTER PERMEASE PROTEIN YCJP"/>
    <property type="match status" value="1"/>
</dbReference>
<keyword evidence="10" id="KW-1185">Reference proteome</keyword>
<evidence type="ECO:0000259" key="8">
    <source>
        <dbReference type="PROSITE" id="PS50928"/>
    </source>
</evidence>
<protein>
    <submittedName>
        <fullName evidence="9">ABC-type glycerol-3-phosphate transport system, permease component</fullName>
    </submittedName>
</protein>
<keyword evidence="6 7" id="KW-0472">Membrane</keyword>
<gene>
    <name evidence="9" type="ORF">SAMN05720469_13214</name>
</gene>
<dbReference type="InterPro" id="IPR050901">
    <property type="entry name" value="BP-dep_ABC_trans_perm"/>
</dbReference>
<dbReference type="PANTHER" id="PTHR32243">
    <property type="entry name" value="MALTOSE TRANSPORT SYSTEM PERMEASE-RELATED"/>
    <property type="match status" value="1"/>
</dbReference>
<dbReference type="Gene3D" id="1.10.3720.10">
    <property type="entry name" value="MetI-like"/>
    <property type="match status" value="1"/>
</dbReference>
<reference evidence="10" key="1">
    <citation type="submission" date="2016-11" db="EMBL/GenBank/DDBJ databases">
        <authorList>
            <person name="Varghese N."/>
            <person name="Submissions S."/>
        </authorList>
    </citation>
    <scope>NUCLEOTIDE SEQUENCE [LARGE SCALE GENOMIC DNA]</scope>
    <source>
        <strain evidence="10">UWOS</strain>
    </source>
</reference>
<feature type="transmembrane region" description="Helical" evidence="7">
    <location>
        <begin position="625"/>
        <end position="647"/>
    </location>
</feature>
<evidence type="ECO:0000256" key="7">
    <source>
        <dbReference type="RuleBase" id="RU363032"/>
    </source>
</evidence>
<sequence>MLKFLAWAFAFLNIAPLLWMVWSSLLGSSEIQQGKILPDPYPNDVVFVEKISDGRIVAGTLHGQIYQFENGNLDSPIRRSLDLSAVSVNYTVADSSLYAFSPDEGVMRVNLNRWKVDNRWDLGDFEEAYRKSDFSEFRYVPNQMPEGEFSRLGALLDSLPLAENAKWTLAEVLGSPFPRDSSIIQKLNGILNSPQVLARVIGVWQGKSDWVNPAIGSLLKKRNRSDADNRRLFRWCLAERAPSPLTIFRQIPWTPIWVNRVPASDHGVSVVSAGDYLCVGMWWEQFPGIAFVHKKTGKIHWLTSQWGLPSSSVQRILRISDSEILVAHDQGFSLVEVERQKVKANYLFGEGGLPFYNGRDLRLSVVNRSAMLFAWGRQIVFFDIRAGRAIKRLYEDSELFQSDISVIKSGGDGRVFFGLVGGLVEMNLWDLLSEVGNQKTYSVLGTATSLSLDGNRLLVGMQGGKIALLDLENPAGNRSVQLPEGGIYLHWRNYEDLLRMIPFGTFFTNSLLICGTTVLICLLLGSLAGFGLSRATRRLRVVVNAGLIWSQIVPNVLLLIPAFLLASYWQLHTPIQMLNTRWGIILLYSVLFLPMTAWILQNFFRSVPREIEEAAMMDGCTAFSAFFRVIVPSSLPGILATGIYVFILAWDELMFAWVFSMDTSSATIPVGLRLFFGQFGNRFDLMMAAATLSTLPVIVLFLIVQRKLLSGFAGSHSAGIKNKA</sequence>
<feature type="transmembrane region" description="Helical" evidence="7">
    <location>
        <begin position="506"/>
        <end position="530"/>
    </location>
</feature>
<dbReference type="AlphaFoldDB" id="A0A1M6XKS6"/>
<dbReference type="RefSeq" id="WP_083545877.1">
    <property type="nucleotide sequence ID" value="NZ_FRAW01000032.1"/>
</dbReference>
<dbReference type="PROSITE" id="PS50928">
    <property type="entry name" value="ABC_TM1"/>
    <property type="match status" value="1"/>
</dbReference>
<feature type="domain" description="ABC transmembrane type-1" evidence="8">
    <location>
        <begin position="507"/>
        <end position="704"/>
    </location>
</feature>
<dbReference type="InterPro" id="IPR011047">
    <property type="entry name" value="Quinoprotein_ADH-like_sf"/>
</dbReference>
<feature type="transmembrane region" description="Helical" evidence="7">
    <location>
        <begin position="582"/>
        <end position="604"/>
    </location>
</feature>
<evidence type="ECO:0000313" key="9">
    <source>
        <dbReference type="EMBL" id="SHL06574.1"/>
    </source>
</evidence>
<dbReference type="InterPro" id="IPR000515">
    <property type="entry name" value="MetI-like"/>
</dbReference>
<name>A0A1M6XKS6_9BACT</name>
<dbReference type="GO" id="GO:0055085">
    <property type="term" value="P:transmembrane transport"/>
    <property type="evidence" value="ECO:0007669"/>
    <property type="project" value="InterPro"/>
</dbReference>
<dbReference type="Proteomes" id="UP000184275">
    <property type="component" value="Unassembled WGS sequence"/>
</dbReference>
<evidence type="ECO:0000313" key="10">
    <source>
        <dbReference type="Proteomes" id="UP000184275"/>
    </source>
</evidence>
<evidence type="ECO:0000256" key="1">
    <source>
        <dbReference type="ARBA" id="ARBA00004651"/>
    </source>
</evidence>
<evidence type="ECO:0000256" key="2">
    <source>
        <dbReference type="ARBA" id="ARBA00022448"/>
    </source>
</evidence>
<feature type="transmembrane region" description="Helical" evidence="7">
    <location>
        <begin position="683"/>
        <end position="704"/>
    </location>
</feature>
<evidence type="ECO:0000256" key="6">
    <source>
        <dbReference type="ARBA" id="ARBA00023136"/>
    </source>
</evidence>
<dbReference type="InterPro" id="IPR035906">
    <property type="entry name" value="MetI-like_sf"/>
</dbReference>
<keyword evidence="4 7" id="KW-0812">Transmembrane</keyword>
<dbReference type="GO" id="GO:0005886">
    <property type="term" value="C:plasma membrane"/>
    <property type="evidence" value="ECO:0007669"/>
    <property type="project" value="UniProtKB-SubCell"/>
</dbReference>